<dbReference type="Proteomes" id="UP000829196">
    <property type="component" value="Unassembled WGS sequence"/>
</dbReference>
<proteinExistence type="predicted"/>
<organism evidence="2 3">
    <name type="scientific">Dendrobium nobile</name>
    <name type="common">Orchid</name>
    <dbReference type="NCBI Taxonomy" id="94219"/>
    <lineage>
        <taxon>Eukaryota</taxon>
        <taxon>Viridiplantae</taxon>
        <taxon>Streptophyta</taxon>
        <taxon>Embryophyta</taxon>
        <taxon>Tracheophyta</taxon>
        <taxon>Spermatophyta</taxon>
        <taxon>Magnoliopsida</taxon>
        <taxon>Liliopsida</taxon>
        <taxon>Asparagales</taxon>
        <taxon>Orchidaceae</taxon>
        <taxon>Epidendroideae</taxon>
        <taxon>Malaxideae</taxon>
        <taxon>Dendrobiinae</taxon>
        <taxon>Dendrobium</taxon>
    </lineage>
</organism>
<name>A0A8T3AR30_DENNO</name>
<evidence type="ECO:0000313" key="3">
    <source>
        <dbReference type="Proteomes" id="UP000829196"/>
    </source>
</evidence>
<keyword evidence="3" id="KW-1185">Reference proteome</keyword>
<protein>
    <submittedName>
        <fullName evidence="2">Uncharacterized protein</fullName>
    </submittedName>
</protein>
<evidence type="ECO:0000256" key="1">
    <source>
        <dbReference type="SAM" id="MobiDB-lite"/>
    </source>
</evidence>
<accession>A0A8T3AR30</accession>
<sequence length="119" mass="13217">MITPSQIQPESLLSSLLQSPHTLFGAVWRRCSHVKLASTMLPLESLNTTLNKASSSRSYANQPNISYLFPFTSRSASDTYRPTKPHFLSDETLRPPSQPPYPASSPLDNVPVRSEVPTF</sequence>
<gene>
    <name evidence="2" type="ORF">KFK09_019480</name>
</gene>
<dbReference type="EMBL" id="JAGYWB010000014">
    <property type="protein sequence ID" value="KAI0498590.1"/>
    <property type="molecule type" value="Genomic_DNA"/>
</dbReference>
<dbReference type="AlphaFoldDB" id="A0A8T3AR30"/>
<evidence type="ECO:0000313" key="2">
    <source>
        <dbReference type="EMBL" id="KAI0498590.1"/>
    </source>
</evidence>
<reference evidence="2" key="1">
    <citation type="journal article" date="2022" name="Front. Genet.">
        <title>Chromosome-Scale Assembly of the Dendrobium nobile Genome Provides Insights Into the Molecular Mechanism of the Biosynthesis of the Medicinal Active Ingredient of Dendrobium.</title>
        <authorList>
            <person name="Xu Q."/>
            <person name="Niu S.-C."/>
            <person name="Li K.-L."/>
            <person name="Zheng P.-J."/>
            <person name="Zhang X.-J."/>
            <person name="Jia Y."/>
            <person name="Liu Y."/>
            <person name="Niu Y.-X."/>
            <person name="Yu L.-H."/>
            <person name="Chen D.-F."/>
            <person name="Zhang G.-Q."/>
        </authorList>
    </citation>
    <scope>NUCLEOTIDE SEQUENCE</scope>
    <source>
        <tissue evidence="2">Leaf</tissue>
    </source>
</reference>
<feature type="region of interest" description="Disordered" evidence="1">
    <location>
        <begin position="75"/>
        <end position="119"/>
    </location>
</feature>
<comment type="caution">
    <text evidence="2">The sequence shown here is derived from an EMBL/GenBank/DDBJ whole genome shotgun (WGS) entry which is preliminary data.</text>
</comment>